<evidence type="ECO:0000256" key="1">
    <source>
        <dbReference type="ARBA" id="ARBA00023125"/>
    </source>
</evidence>
<reference evidence="5" key="1">
    <citation type="journal article" date="2019" name="Int. J. Syst. Evol. Microbiol.">
        <title>The Global Catalogue of Microorganisms (GCM) 10K type strain sequencing project: providing services to taxonomists for standard genome sequencing and annotation.</title>
        <authorList>
            <consortium name="The Broad Institute Genomics Platform"/>
            <consortium name="The Broad Institute Genome Sequencing Center for Infectious Disease"/>
            <person name="Wu L."/>
            <person name="Ma J."/>
        </authorList>
    </citation>
    <scope>NUCLEOTIDE SEQUENCE [LARGE SCALE GENOMIC DNA]</scope>
    <source>
        <strain evidence="5">CGMCC 4.1782</strain>
    </source>
</reference>
<proteinExistence type="predicted"/>
<keyword evidence="5" id="KW-1185">Reference proteome</keyword>
<dbReference type="SUPFAM" id="SSF46689">
    <property type="entry name" value="Homeodomain-like"/>
    <property type="match status" value="1"/>
</dbReference>
<dbReference type="InterPro" id="IPR050109">
    <property type="entry name" value="HTH-type_TetR-like_transc_reg"/>
</dbReference>
<dbReference type="SUPFAM" id="SSF48498">
    <property type="entry name" value="Tetracyclin repressor-like, C-terminal domain"/>
    <property type="match status" value="1"/>
</dbReference>
<dbReference type="EMBL" id="JBHUIM010000001">
    <property type="protein sequence ID" value="MFD2246443.1"/>
    <property type="molecule type" value="Genomic_DNA"/>
</dbReference>
<evidence type="ECO:0000259" key="3">
    <source>
        <dbReference type="PROSITE" id="PS50977"/>
    </source>
</evidence>
<gene>
    <name evidence="4" type="ORF">ACFSKP_09275</name>
</gene>
<dbReference type="InterPro" id="IPR001647">
    <property type="entry name" value="HTH_TetR"/>
</dbReference>
<dbReference type="InterPro" id="IPR036271">
    <property type="entry name" value="Tet_transcr_reg_TetR-rel_C_sf"/>
</dbReference>
<comment type="caution">
    <text evidence="4">The sequence shown here is derived from an EMBL/GenBank/DDBJ whole genome shotgun (WGS) entry which is preliminary data.</text>
</comment>
<evidence type="ECO:0000256" key="2">
    <source>
        <dbReference type="PROSITE-ProRule" id="PRU00335"/>
    </source>
</evidence>
<dbReference type="Gene3D" id="1.10.357.10">
    <property type="entry name" value="Tetracycline Repressor, domain 2"/>
    <property type="match status" value="1"/>
</dbReference>
<protein>
    <submittedName>
        <fullName evidence="4">TetR/AcrR family transcriptional regulator</fullName>
    </submittedName>
</protein>
<dbReference type="Pfam" id="PF00440">
    <property type="entry name" value="TetR_N"/>
    <property type="match status" value="1"/>
</dbReference>
<dbReference type="InterPro" id="IPR009057">
    <property type="entry name" value="Homeodomain-like_sf"/>
</dbReference>
<feature type="DNA-binding region" description="H-T-H motif" evidence="2">
    <location>
        <begin position="30"/>
        <end position="49"/>
    </location>
</feature>
<feature type="domain" description="HTH tetR-type" evidence="3">
    <location>
        <begin position="7"/>
        <end position="67"/>
    </location>
</feature>
<evidence type="ECO:0000313" key="4">
    <source>
        <dbReference type="EMBL" id="MFD2246443.1"/>
    </source>
</evidence>
<evidence type="ECO:0000313" key="5">
    <source>
        <dbReference type="Proteomes" id="UP001597374"/>
    </source>
</evidence>
<dbReference type="PROSITE" id="PS50977">
    <property type="entry name" value="HTH_TETR_2"/>
    <property type="match status" value="1"/>
</dbReference>
<organism evidence="4 5">
    <name type="scientific">Pontibacter ruber</name>
    <dbReference type="NCBI Taxonomy" id="1343895"/>
    <lineage>
        <taxon>Bacteria</taxon>
        <taxon>Pseudomonadati</taxon>
        <taxon>Bacteroidota</taxon>
        <taxon>Cytophagia</taxon>
        <taxon>Cytophagales</taxon>
        <taxon>Hymenobacteraceae</taxon>
        <taxon>Pontibacter</taxon>
    </lineage>
</organism>
<keyword evidence="1 2" id="KW-0238">DNA-binding</keyword>
<dbReference type="PANTHER" id="PTHR30328">
    <property type="entry name" value="TRANSCRIPTIONAL REPRESSOR"/>
    <property type="match status" value="1"/>
</dbReference>
<dbReference type="Proteomes" id="UP001597374">
    <property type="component" value="Unassembled WGS sequence"/>
</dbReference>
<dbReference type="PANTHER" id="PTHR30328:SF54">
    <property type="entry name" value="HTH-TYPE TRANSCRIPTIONAL REPRESSOR SCO4008"/>
    <property type="match status" value="1"/>
</dbReference>
<sequence length="210" mass="24504">METKENLDIKDRISETAFGLFCLKGVKSISMDDIAQHLSMSKKTIYKWYSNKDEIIYASTKNYLHVVERESECFAGDAKNAVEELFSIMGMTRKIMSSIHPAVFHDLQKYHASSWKLWQDHKNKFMLGKIKQNLLRGIEEGLFRKDLDVEVISKLRLAQIEIIFDNRIFPPHEFNLEQVQLAALEHFMLGIATLKGHKLINEYKHITEEE</sequence>
<name>A0ABW5CWR0_9BACT</name>
<dbReference type="RefSeq" id="WP_250428209.1">
    <property type="nucleotide sequence ID" value="NZ_JALPRR010000001.1"/>
</dbReference>
<accession>A0ABW5CWR0</accession>